<sequence length="88" mass="10421">MITHNRLEVPTDTKPTSIKKMFHTTDETAEAVSLFNNSILNLSKMKNKTEVYDERQETEDPLERFRDRNFFFFFRILSVLLCLVLGFT</sequence>
<keyword evidence="3" id="KW-1185">Reference proteome</keyword>
<keyword evidence="1" id="KW-1133">Transmembrane helix</keyword>
<evidence type="ECO:0000313" key="2">
    <source>
        <dbReference type="EMBL" id="KAK8871285.1"/>
    </source>
</evidence>
<keyword evidence="1" id="KW-0472">Membrane</keyword>
<organism evidence="2 3">
    <name type="scientific">Tritrichomonas musculus</name>
    <dbReference type="NCBI Taxonomy" id="1915356"/>
    <lineage>
        <taxon>Eukaryota</taxon>
        <taxon>Metamonada</taxon>
        <taxon>Parabasalia</taxon>
        <taxon>Tritrichomonadida</taxon>
        <taxon>Tritrichomonadidae</taxon>
        <taxon>Tritrichomonas</taxon>
    </lineage>
</organism>
<proteinExistence type="predicted"/>
<dbReference type="EMBL" id="JAPFFF010000013">
    <property type="protein sequence ID" value="KAK8871285.1"/>
    <property type="molecule type" value="Genomic_DNA"/>
</dbReference>
<protein>
    <submittedName>
        <fullName evidence="2">Uncharacterized protein</fullName>
    </submittedName>
</protein>
<accession>A0ABR2J2T3</accession>
<gene>
    <name evidence="2" type="ORF">M9Y10_007003</name>
</gene>
<keyword evidence="1" id="KW-0812">Transmembrane</keyword>
<dbReference type="Proteomes" id="UP001470230">
    <property type="component" value="Unassembled WGS sequence"/>
</dbReference>
<evidence type="ECO:0000313" key="3">
    <source>
        <dbReference type="Proteomes" id="UP001470230"/>
    </source>
</evidence>
<reference evidence="2 3" key="1">
    <citation type="submission" date="2024-04" db="EMBL/GenBank/DDBJ databases">
        <title>Tritrichomonas musculus Genome.</title>
        <authorList>
            <person name="Alves-Ferreira E."/>
            <person name="Grigg M."/>
            <person name="Lorenzi H."/>
            <person name="Galac M."/>
        </authorList>
    </citation>
    <scope>NUCLEOTIDE SEQUENCE [LARGE SCALE GENOMIC DNA]</scope>
    <source>
        <strain evidence="2 3">EAF2021</strain>
    </source>
</reference>
<feature type="transmembrane region" description="Helical" evidence="1">
    <location>
        <begin position="70"/>
        <end position="87"/>
    </location>
</feature>
<comment type="caution">
    <text evidence="2">The sequence shown here is derived from an EMBL/GenBank/DDBJ whole genome shotgun (WGS) entry which is preliminary data.</text>
</comment>
<evidence type="ECO:0000256" key="1">
    <source>
        <dbReference type="SAM" id="Phobius"/>
    </source>
</evidence>
<name>A0ABR2J2T3_9EUKA</name>